<comment type="caution">
    <text evidence="2">The sequence shown here is derived from an EMBL/GenBank/DDBJ whole genome shotgun (WGS) entry which is preliminary data.</text>
</comment>
<protein>
    <submittedName>
        <fullName evidence="2">Jg26517 protein</fullName>
    </submittedName>
</protein>
<sequence length="136" mass="15093">MLALYADDAAYVTTSLTGPHAAIKMQRALDALPTWLKDWRLKVNVAKTQAISIGRSAWTPAPPPVSLLGETVDWSPTAKYLGVTIDRGLLKQETSQQSFIAKQILLSEERCRYPHHGLRLPGTRWKSRPVCVADGR</sequence>
<gene>
    <name evidence="2" type="primary">jg26517</name>
    <name evidence="2" type="ORF">PAEG_LOCUS41</name>
</gene>
<accession>A0A8S4QDI2</accession>
<name>A0A8S4QDI2_9NEOP</name>
<reference evidence="2" key="1">
    <citation type="submission" date="2022-03" db="EMBL/GenBank/DDBJ databases">
        <authorList>
            <person name="Lindestad O."/>
        </authorList>
    </citation>
    <scope>NUCLEOTIDE SEQUENCE</scope>
</reference>
<evidence type="ECO:0000313" key="2">
    <source>
        <dbReference type="EMBL" id="CAH2207419.1"/>
    </source>
</evidence>
<dbReference type="AlphaFoldDB" id="A0A8S4QDI2"/>
<dbReference type="Proteomes" id="UP000838756">
    <property type="component" value="Unassembled WGS sequence"/>
</dbReference>
<dbReference type="PROSITE" id="PS50878">
    <property type="entry name" value="RT_POL"/>
    <property type="match status" value="1"/>
</dbReference>
<dbReference type="InterPro" id="IPR000477">
    <property type="entry name" value="RT_dom"/>
</dbReference>
<dbReference type="Pfam" id="PF00078">
    <property type="entry name" value="RVT_1"/>
    <property type="match status" value="1"/>
</dbReference>
<dbReference type="OrthoDB" id="10065625at2759"/>
<dbReference type="EMBL" id="CAKXAJ010000127">
    <property type="protein sequence ID" value="CAH2207419.1"/>
    <property type="molecule type" value="Genomic_DNA"/>
</dbReference>
<organism evidence="2 3">
    <name type="scientific">Pararge aegeria aegeria</name>
    <dbReference type="NCBI Taxonomy" id="348720"/>
    <lineage>
        <taxon>Eukaryota</taxon>
        <taxon>Metazoa</taxon>
        <taxon>Ecdysozoa</taxon>
        <taxon>Arthropoda</taxon>
        <taxon>Hexapoda</taxon>
        <taxon>Insecta</taxon>
        <taxon>Pterygota</taxon>
        <taxon>Neoptera</taxon>
        <taxon>Endopterygota</taxon>
        <taxon>Lepidoptera</taxon>
        <taxon>Glossata</taxon>
        <taxon>Ditrysia</taxon>
        <taxon>Papilionoidea</taxon>
        <taxon>Nymphalidae</taxon>
        <taxon>Satyrinae</taxon>
        <taxon>Satyrini</taxon>
        <taxon>Parargina</taxon>
        <taxon>Pararge</taxon>
    </lineage>
</organism>
<proteinExistence type="predicted"/>
<keyword evidence="3" id="KW-1185">Reference proteome</keyword>
<evidence type="ECO:0000313" key="3">
    <source>
        <dbReference type="Proteomes" id="UP000838756"/>
    </source>
</evidence>
<evidence type="ECO:0000259" key="1">
    <source>
        <dbReference type="PROSITE" id="PS50878"/>
    </source>
</evidence>
<feature type="domain" description="Reverse transcriptase" evidence="1">
    <location>
        <begin position="1"/>
        <end position="85"/>
    </location>
</feature>